<keyword evidence="1" id="KW-0472">Membrane</keyword>
<organism evidence="2">
    <name type="scientific">Ignisphaera aggregans</name>
    <dbReference type="NCBI Taxonomy" id="334771"/>
    <lineage>
        <taxon>Archaea</taxon>
        <taxon>Thermoproteota</taxon>
        <taxon>Thermoprotei</taxon>
        <taxon>Desulfurococcales</taxon>
        <taxon>Desulfurococcaceae</taxon>
        <taxon>Ignisphaera</taxon>
    </lineage>
</organism>
<reference evidence="2" key="1">
    <citation type="journal article" date="2020" name="mSystems">
        <title>Genome- and Community-Level Interaction Insights into Carbon Utilization and Element Cycling Functions of Hydrothermarchaeota in Hydrothermal Sediment.</title>
        <authorList>
            <person name="Zhou Z."/>
            <person name="Liu Y."/>
            <person name="Xu W."/>
            <person name="Pan J."/>
            <person name="Luo Z.H."/>
            <person name="Li M."/>
        </authorList>
    </citation>
    <scope>NUCLEOTIDE SEQUENCE [LARGE SCALE GENOMIC DNA]</scope>
    <source>
        <strain evidence="2">SpSt-125</strain>
    </source>
</reference>
<protein>
    <submittedName>
        <fullName evidence="2">Uncharacterized protein</fullName>
    </submittedName>
</protein>
<sequence>MRCYDRARECREQPIPYITKNKHLSFPSNNIYCVRVLGIGLAKFATLLVVAILLAVSLTLAYVQSNKSSAPLTTPTSTIVVHQYGYVVRYPNGSKVFVATTEYTVTPPTPPKEFKGPLIIKSIPGLNITIILSSDRVRIGEKLWIKFILRRSTLNDSSKPNYIMLGFTVISSNNETVYGLGRLIKYGPPAVPPLYNSLTTTIANAGREDVYVDYWDTAKDAFRGKSIAPGIYTIALWIRINGKLIELGSIPVVIIS</sequence>
<accession>A0A7J2U230</accession>
<comment type="caution">
    <text evidence="2">The sequence shown here is derived from an EMBL/GenBank/DDBJ whole genome shotgun (WGS) entry which is preliminary data.</text>
</comment>
<evidence type="ECO:0000313" key="2">
    <source>
        <dbReference type="EMBL" id="HEM66252.1"/>
    </source>
</evidence>
<dbReference type="AlphaFoldDB" id="A0A7J2U230"/>
<feature type="transmembrane region" description="Helical" evidence="1">
    <location>
        <begin position="44"/>
        <end position="63"/>
    </location>
</feature>
<gene>
    <name evidence="2" type="ORF">ENO26_01565</name>
</gene>
<keyword evidence="1" id="KW-1133">Transmembrane helix</keyword>
<name>A0A7J2U230_9CREN</name>
<proteinExistence type="predicted"/>
<evidence type="ECO:0000256" key="1">
    <source>
        <dbReference type="SAM" id="Phobius"/>
    </source>
</evidence>
<dbReference type="EMBL" id="DSEU01000007">
    <property type="protein sequence ID" value="HEM66252.1"/>
    <property type="molecule type" value="Genomic_DNA"/>
</dbReference>
<keyword evidence="1" id="KW-0812">Transmembrane</keyword>